<organism evidence="2 3">
    <name type="scientific">Hanamia caeni</name>
    <dbReference type="NCBI Taxonomy" id="2294116"/>
    <lineage>
        <taxon>Bacteria</taxon>
        <taxon>Pseudomonadati</taxon>
        <taxon>Bacteroidota</taxon>
        <taxon>Chitinophagia</taxon>
        <taxon>Chitinophagales</taxon>
        <taxon>Chitinophagaceae</taxon>
        <taxon>Hanamia</taxon>
    </lineage>
</organism>
<sequence length="66" mass="7675">MRNPKTRPIIISLVIIVLSFYNFYREEGSQNIRAVQIVSLLVCGMAIGIFLKSVVEFFRDKKKQQQ</sequence>
<keyword evidence="1" id="KW-0812">Transmembrane</keyword>
<protein>
    <submittedName>
        <fullName evidence="2">Uncharacterized protein</fullName>
    </submittedName>
</protein>
<dbReference type="RefSeq" id="WP_123119835.1">
    <property type="nucleotide sequence ID" value="NZ_RJJR01000004.1"/>
</dbReference>
<gene>
    <name evidence="2" type="ORF">EFY79_06250</name>
</gene>
<dbReference type="Proteomes" id="UP000267223">
    <property type="component" value="Unassembled WGS sequence"/>
</dbReference>
<evidence type="ECO:0000313" key="3">
    <source>
        <dbReference type="Proteomes" id="UP000267223"/>
    </source>
</evidence>
<proteinExistence type="predicted"/>
<evidence type="ECO:0000313" key="2">
    <source>
        <dbReference type="EMBL" id="RNI37846.1"/>
    </source>
</evidence>
<dbReference type="EMBL" id="RJJR01000004">
    <property type="protein sequence ID" value="RNI37846.1"/>
    <property type="molecule type" value="Genomic_DNA"/>
</dbReference>
<accession>A0A3M9NJ71</accession>
<feature type="transmembrane region" description="Helical" evidence="1">
    <location>
        <begin position="36"/>
        <end position="55"/>
    </location>
</feature>
<name>A0A3M9NJ71_9BACT</name>
<dbReference type="AlphaFoldDB" id="A0A3M9NJ71"/>
<keyword evidence="1" id="KW-1133">Transmembrane helix</keyword>
<keyword evidence="1" id="KW-0472">Membrane</keyword>
<reference evidence="2 3" key="1">
    <citation type="submission" date="2018-11" db="EMBL/GenBank/DDBJ databases">
        <title>Draft genome sequence of Ferruginibacter sp. BO-59.</title>
        <authorList>
            <person name="Im W.T."/>
        </authorList>
    </citation>
    <scope>NUCLEOTIDE SEQUENCE [LARGE SCALE GENOMIC DNA]</scope>
    <source>
        <strain evidence="2 3">BO-59</strain>
    </source>
</reference>
<keyword evidence="3" id="KW-1185">Reference proteome</keyword>
<evidence type="ECO:0000256" key="1">
    <source>
        <dbReference type="SAM" id="Phobius"/>
    </source>
</evidence>
<comment type="caution">
    <text evidence="2">The sequence shown here is derived from an EMBL/GenBank/DDBJ whole genome shotgun (WGS) entry which is preliminary data.</text>
</comment>
<feature type="transmembrane region" description="Helical" evidence="1">
    <location>
        <begin position="7"/>
        <end position="24"/>
    </location>
</feature>